<dbReference type="EMBL" id="BARV01005026">
    <property type="protein sequence ID" value="GAI10228.1"/>
    <property type="molecule type" value="Genomic_DNA"/>
</dbReference>
<comment type="caution">
    <text evidence="1">The sequence shown here is derived from an EMBL/GenBank/DDBJ whole genome shotgun (WGS) entry which is preliminary data.</text>
</comment>
<reference evidence="1" key="1">
    <citation type="journal article" date="2014" name="Front. Microbiol.">
        <title>High frequency of phylogenetically diverse reductive dehalogenase-homologous genes in deep subseafloor sedimentary metagenomes.</title>
        <authorList>
            <person name="Kawai M."/>
            <person name="Futagami T."/>
            <person name="Toyoda A."/>
            <person name="Takaki Y."/>
            <person name="Nishi S."/>
            <person name="Hori S."/>
            <person name="Arai W."/>
            <person name="Tsubouchi T."/>
            <person name="Morono Y."/>
            <person name="Uchiyama I."/>
            <person name="Ito T."/>
            <person name="Fujiyama A."/>
            <person name="Inagaki F."/>
            <person name="Takami H."/>
        </authorList>
    </citation>
    <scope>NUCLEOTIDE SEQUENCE</scope>
    <source>
        <strain evidence="1">Expedition CK06-06</strain>
    </source>
</reference>
<proteinExistence type="predicted"/>
<accession>X1KU51</accession>
<protein>
    <submittedName>
        <fullName evidence="1">Uncharacterized protein</fullName>
    </submittedName>
</protein>
<sequence length="87" mass="10125">WDDCMASRLWNFRNSLSWGKWEGSEVWPVNTRNRELCAVSELQQNRCPTCGEAIEWQKKPVDSVWLLIWGAVDIGAGYYELPDIRPP</sequence>
<feature type="non-terminal residue" evidence="1">
    <location>
        <position position="1"/>
    </location>
</feature>
<organism evidence="1">
    <name type="scientific">marine sediment metagenome</name>
    <dbReference type="NCBI Taxonomy" id="412755"/>
    <lineage>
        <taxon>unclassified sequences</taxon>
        <taxon>metagenomes</taxon>
        <taxon>ecological metagenomes</taxon>
    </lineage>
</organism>
<gene>
    <name evidence="1" type="ORF">S06H3_10716</name>
</gene>
<name>X1KU51_9ZZZZ</name>
<evidence type="ECO:0000313" key="1">
    <source>
        <dbReference type="EMBL" id="GAI10228.1"/>
    </source>
</evidence>
<dbReference type="AlphaFoldDB" id="X1KU51"/>